<dbReference type="AlphaFoldDB" id="A0A2U3NX15"/>
<proteinExistence type="predicted"/>
<evidence type="ECO:0000259" key="1">
    <source>
        <dbReference type="Pfam" id="PF13577"/>
    </source>
</evidence>
<dbReference type="SUPFAM" id="SSF54427">
    <property type="entry name" value="NTF2-like"/>
    <property type="match status" value="1"/>
</dbReference>
<evidence type="ECO:0000313" key="3">
    <source>
        <dbReference type="Proteomes" id="UP000240988"/>
    </source>
</evidence>
<keyword evidence="2" id="KW-0223">Dioxygenase</keyword>
<dbReference type="Pfam" id="PF13577">
    <property type="entry name" value="SnoaL_4"/>
    <property type="match status" value="1"/>
</dbReference>
<name>A0A2U3NX15_9MYCO</name>
<dbReference type="GO" id="GO:0051213">
    <property type="term" value="F:dioxygenase activity"/>
    <property type="evidence" value="ECO:0007669"/>
    <property type="project" value="UniProtKB-KW"/>
</dbReference>
<dbReference type="InterPro" id="IPR037401">
    <property type="entry name" value="SnoaL-like"/>
</dbReference>
<dbReference type="InterPro" id="IPR032710">
    <property type="entry name" value="NTF2-like_dom_sf"/>
</dbReference>
<organism evidence="2 3">
    <name type="scientific">Mycobacterium rhizamassiliense</name>
    <dbReference type="NCBI Taxonomy" id="1841860"/>
    <lineage>
        <taxon>Bacteria</taxon>
        <taxon>Bacillati</taxon>
        <taxon>Actinomycetota</taxon>
        <taxon>Actinomycetes</taxon>
        <taxon>Mycobacteriales</taxon>
        <taxon>Mycobacteriaceae</taxon>
        <taxon>Mycobacterium</taxon>
    </lineage>
</organism>
<dbReference type="RefSeq" id="WP_077088805.1">
    <property type="nucleotide sequence ID" value="NZ_LT721901.1"/>
</dbReference>
<protein>
    <submittedName>
        <fullName evidence="2">3-phenylpropionate/cinnamic acid dioxygenase, small subunit</fullName>
    </submittedName>
</protein>
<feature type="domain" description="SnoaL-like" evidence="1">
    <location>
        <begin position="6"/>
        <end position="130"/>
    </location>
</feature>
<keyword evidence="2" id="KW-0560">Oxidoreductase</keyword>
<dbReference type="Gene3D" id="3.10.450.50">
    <property type="match status" value="1"/>
</dbReference>
<gene>
    <name evidence="2" type="ORF">MRAB57_3895</name>
</gene>
<evidence type="ECO:0000313" key="2">
    <source>
        <dbReference type="EMBL" id="SPM36056.1"/>
    </source>
</evidence>
<dbReference type="Proteomes" id="UP000240988">
    <property type="component" value="Unassembled WGS sequence"/>
</dbReference>
<dbReference type="STRING" id="1841860.GCA_900157375_03898"/>
<reference evidence="2 3" key="1">
    <citation type="submission" date="2017-01" db="EMBL/GenBank/DDBJ databases">
        <authorList>
            <consortium name="Urmite Genomes"/>
        </authorList>
    </citation>
    <scope>NUCLEOTIDE SEQUENCE [LARGE SCALE GENOMIC DNA]</scope>
    <source>
        <strain evidence="2 3">AB57</strain>
    </source>
</reference>
<dbReference type="EMBL" id="FUFA01000005">
    <property type="protein sequence ID" value="SPM36056.1"/>
    <property type="molecule type" value="Genomic_DNA"/>
</dbReference>
<keyword evidence="3" id="KW-1185">Reference proteome</keyword>
<dbReference type="OrthoDB" id="3173051at2"/>
<accession>A0A2U3NX15</accession>
<sequence>MHDAATLLEIESIKQLKARYCRQLDAKEWAAWRALFADDFVSEIVDTATRVVVGADEFVTYTRQTLGRPSQATVHHVHAPEISLTSPTTARGTWALHDVVRLIPMLTLRGYGHYDEKYVKADGQWRLQSSRLTRLREDVVTPLLTLYDARRLRAAAARLARRTSNERG</sequence>